<feature type="transmembrane region" description="Helical" evidence="7">
    <location>
        <begin position="240"/>
        <end position="266"/>
    </location>
</feature>
<dbReference type="OrthoDB" id="236246at2"/>
<evidence type="ECO:0000256" key="5">
    <source>
        <dbReference type="ARBA" id="ARBA00023004"/>
    </source>
</evidence>
<evidence type="ECO:0000256" key="1">
    <source>
        <dbReference type="ARBA" id="ARBA00001970"/>
    </source>
</evidence>
<feature type="region of interest" description="Disordered" evidence="6">
    <location>
        <begin position="787"/>
        <end position="808"/>
    </location>
</feature>
<dbReference type="GO" id="GO:0004601">
    <property type="term" value="F:peroxidase activity"/>
    <property type="evidence" value="ECO:0007669"/>
    <property type="project" value="UniProtKB-KW"/>
</dbReference>
<evidence type="ECO:0000313" key="9">
    <source>
        <dbReference type="Proteomes" id="UP000188879"/>
    </source>
</evidence>
<dbReference type="GO" id="GO:0005829">
    <property type="term" value="C:cytosol"/>
    <property type="evidence" value="ECO:0007669"/>
    <property type="project" value="TreeGrafter"/>
</dbReference>
<dbReference type="PANTHER" id="PTHR30521:SF0">
    <property type="entry name" value="DYP-TYPE PEROXIDASE FAMILY PROTEIN"/>
    <property type="match status" value="1"/>
</dbReference>
<evidence type="ECO:0000256" key="6">
    <source>
        <dbReference type="SAM" id="MobiDB-lite"/>
    </source>
</evidence>
<proteinExistence type="predicted"/>
<evidence type="ECO:0000313" key="8">
    <source>
        <dbReference type="EMBL" id="ONG56050.1"/>
    </source>
</evidence>
<keyword evidence="3" id="KW-0479">Metal-binding</keyword>
<dbReference type="AlphaFoldDB" id="A0A1V2H4S6"/>
<keyword evidence="5" id="KW-0408">Iron</keyword>
<dbReference type="EMBL" id="MLCO01000054">
    <property type="protein sequence ID" value="ONG56050.1"/>
    <property type="molecule type" value="Genomic_DNA"/>
</dbReference>
<evidence type="ECO:0000256" key="7">
    <source>
        <dbReference type="SAM" id="Phobius"/>
    </source>
</evidence>
<keyword evidence="2" id="KW-0575">Peroxidase</keyword>
<dbReference type="InterPro" id="IPR006314">
    <property type="entry name" value="Dyp_peroxidase"/>
</dbReference>
<gene>
    <name evidence="8" type="ORF">BKE38_06890</name>
</gene>
<comment type="caution">
    <text evidence="8">The sequence shown here is derived from an EMBL/GenBank/DDBJ whole genome shotgun (WGS) entry which is preliminary data.</text>
</comment>
<name>A0A1V2H4S6_9PROT</name>
<evidence type="ECO:0000256" key="3">
    <source>
        <dbReference type="ARBA" id="ARBA00022723"/>
    </source>
</evidence>
<reference evidence="8 9" key="1">
    <citation type="submission" date="2016-10" db="EMBL/GenBank/DDBJ databases">
        <title>Draft Genome sequence of Roseomonas sp. strain M3.</title>
        <authorList>
            <person name="Subhash Y."/>
            <person name="Lee S."/>
        </authorList>
    </citation>
    <scope>NUCLEOTIDE SEQUENCE [LARGE SCALE GENOMIC DNA]</scope>
    <source>
        <strain evidence="8 9">M3</strain>
    </source>
</reference>
<organism evidence="8 9">
    <name type="scientific">Teichococcus deserti</name>
    <dbReference type="NCBI Taxonomy" id="1817963"/>
    <lineage>
        <taxon>Bacteria</taxon>
        <taxon>Pseudomonadati</taxon>
        <taxon>Pseudomonadota</taxon>
        <taxon>Alphaproteobacteria</taxon>
        <taxon>Acetobacterales</taxon>
        <taxon>Roseomonadaceae</taxon>
        <taxon>Roseomonas</taxon>
    </lineage>
</organism>
<dbReference type="PROSITE" id="PS51404">
    <property type="entry name" value="DYP_PEROXIDASE"/>
    <property type="match status" value="1"/>
</dbReference>
<comment type="cofactor">
    <cofactor evidence="1">
        <name>heme b</name>
        <dbReference type="ChEBI" id="CHEBI:60344"/>
    </cofactor>
</comment>
<keyword evidence="9" id="KW-1185">Reference proteome</keyword>
<keyword evidence="7" id="KW-1133">Transmembrane helix</keyword>
<dbReference type="GO" id="GO:0046872">
    <property type="term" value="F:metal ion binding"/>
    <property type="evidence" value="ECO:0007669"/>
    <property type="project" value="UniProtKB-KW"/>
</dbReference>
<dbReference type="GO" id="GO:0020037">
    <property type="term" value="F:heme binding"/>
    <property type="evidence" value="ECO:0007669"/>
    <property type="project" value="InterPro"/>
</dbReference>
<keyword evidence="4" id="KW-0560">Oxidoreductase</keyword>
<dbReference type="PANTHER" id="PTHR30521">
    <property type="entry name" value="DEFERROCHELATASE/PEROXIDASE"/>
    <property type="match status" value="1"/>
</dbReference>
<dbReference type="InterPro" id="IPR011008">
    <property type="entry name" value="Dimeric_a/b-barrel"/>
</dbReference>
<evidence type="ECO:0008006" key="10">
    <source>
        <dbReference type="Google" id="ProtNLM"/>
    </source>
</evidence>
<keyword evidence="7" id="KW-0812">Transmembrane</keyword>
<dbReference type="RefSeq" id="WP_076956639.1">
    <property type="nucleotide sequence ID" value="NZ_MLCO01000054.1"/>
</dbReference>
<dbReference type="Proteomes" id="UP000188879">
    <property type="component" value="Unassembled WGS sequence"/>
</dbReference>
<protein>
    <recommendedName>
        <fullName evidence="10">Peroxidase</fullName>
    </recommendedName>
</protein>
<evidence type="ECO:0000256" key="4">
    <source>
        <dbReference type="ARBA" id="ARBA00023002"/>
    </source>
</evidence>
<accession>A0A1V2H4S6</accession>
<keyword evidence="7" id="KW-0472">Membrane</keyword>
<feature type="transmembrane region" description="Helical" evidence="7">
    <location>
        <begin position="206"/>
        <end position="234"/>
    </location>
</feature>
<sequence>MRQFMLTYGLPFDAAHLAAVDDRLEVLGQRLLDRGPLRDVLRRQGLHFLSITTVPGDPGRPAHLVVEISVDDSEQQATRILTERLGAEMALILDAAGLPREELHDLLRRHRIRSGAGLFDVPGLDFCGTPGMSVARIRDEHALTRRLRDIMDAGDMPGPTPLARLRALRDRVFGDDLPAGLHAMRQVEPVAPLPAASGMKDGLASVILAAAWSFLWPVLLPLGALVLLAGWLAARAGGAALGFATLVAAAVVALLALGGLLAWLYALLRRMERANTADDSLPDPAVLEQVAAHENRALQNHLAGISVMQAGWFRRLTLRLAFRVIGLMAAKHFRPGFLGEIGTIHFARWVLLPGTDRLLFFSNFGGSWESYLEDFITKASNGLTGVWSNTAGFPATENLFQKGATDADRFKRWARRQQRPTRFWYSAYPRLTTARIRANAAIRHGLLTAATEDEAAAWFSLLGSSARAAGSIETGEVQSIFYGGLKRQPAGASLVLSLPEGIAAARAWLRALEPRITYGEELPRGTVHQLGLTHEGLRKLGLPPATLQDFPLAFRQGMAHPTRARILSDTGDDGPADWLWGADPRPDAVLNLYAEDAAALEAAIAEALALGGRLLHRLTMAPPTAPDGGPMREPFGFVDGVSQPVVRGTRRWMRDADAIHAVEPGEFLFGYPDNRGGRALSPRLPAAADPAALLALHDQRHSDGLLLPSFAPGGAGGDRDFGRNGSFLVVRQLEQDVAGFEDFMTRAAGELDGRAGVPPGLTPGQRACWIGAKMVGRWQDGTSLIRHPTEPGQGWPDAPQAEKDKKKRVPMDNDFLLGAEDPTGQRCPFGAHIRRTNPRDSFAPGSREQLAITNRHRILRRGRGFEAAGSGDPAARNPGLYFMCLNLDIERQFEFIQQSWAMAPQFHGLENEVDAVLSRGGRSARLTVPTPEGPLTIRRFADFVRLRGGGYFFMPGRRSLRWLAQDP</sequence>
<dbReference type="SUPFAM" id="SSF54909">
    <property type="entry name" value="Dimeric alpha+beta barrel"/>
    <property type="match status" value="1"/>
</dbReference>
<evidence type="ECO:0000256" key="2">
    <source>
        <dbReference type="ARBA" id="ARBA00022559"/>
    </source>
</evidence>